<feature type="compositionally biased region" description="Low complexity" evidence="1">
    <location>
        <begin position="173"/>
        <end position="187"/>
    </location>
</feature>
<evidence type="ECO:0000256" key="2">
    <source>
        <dbReference type="SAM" id="Phobius"/>
    </source>
</evidence>
<feature type="transmembrane region" description="Helical" evidence="2">
    <location>
        <begin position="204"/>
        <end position="224"/>
    </location>
</feature>
<feature type="signal peptide" evidence="3">
    <location>
        <begin position="1"/>
        <end position="33"/>
    </location>
</feature>
<sequence length="233" mass="23963">MSRTSQAALAGRVGLAAAATTVLVIAGAGPAAAHVEVESEGARALAKDVTISFEAESESDSAGITKLEVTLPEGIDAKDVTYEDGPDDWKFKASGDGYTVEGPEVEVGRNAVYSISVRRLPDTEELAFKTLQSYDDGRTDRWIELPQQGEPEPETPAPVLKLAPAESGEATRSPESSGGESAEPSPEQADDAAAPKDDGGLPTAVWFVIVAGVLAVLSAAGVLLTRKGAGSGD</sequence>
<evidence type="ECO:0000259" key="4">
    <source>
        <dbReference type="Pfam" id="PF07987"/>
    </source>
</evidence>
<evidence type="ECO:0000256" key="1">
    <source>
        <dbReference type="SAM" id="MobiDB-lite"/>
    </source>
</evidence>
<feature type="region of interest" description="Disordered" evidence="1">
    <location>
        <begin position="164"/>
        <end position="197"/>
    </location>
</feature>
<feature type="domain" description="YncI copper-binding" evidence="4">
    <location>
        <begin position="101"/>
        <end position="162"/>
    </location>
</feature>
<gene>
    <name evidence="5" type="ORF">MMA15_13535</name>
</gene>
<keyword evidence="6" id="KW-1185">Reference proteome</keyword>
<dbReference type="RefSeq" id="WP_241059797.1">
    <property type="nucleotide sequence ID" value="NZ_JAKWJU010000002.1"/>
</dbReference>
<organism evidence="5 6">
    <name type="scientific">Streptomyces marispadix</name>
    <dbReference type="NCBI Taxonomy" id="2922868"/>
    <lineage>
        <taxon>Bacteria</taxon>
        <taxon>Bacillati</taxon>
        <taxon>Actinomycetota</taxon>
        <taxon>Actinomycetes</taxon>
        <taxon>Kitasatosporales</taxon>
        <taxon>Streptomycetaceae</taxon>
        <taxon>Streptomyces</taxon>
    </lineage>
</organism>
<evidence type="ECO:0000313" key="5">
    <source>
        <dbReference type="EMBL" id="MCH6161384.1"/>
    </source>
</evidence>
<protein>
    <submittedName>
        <fullName evidence="5">YcnI family protein</fullName>
    </submittedName>
</protein>
<accession>A0ABS9SYL7</accession>
<proteinExistence type="predicted"/>
<dbReference type="InterPro" id="IPR012533">
    <property type="entry name" value="YcnI-copper_dom"/>
</dbReference>
<evidence type="ECO:0000256" key="3">
    <source>
        <dbReference type="SAM" id="SignalP"/>
    </source>
</evidence>
<keyword evidence="2" id="KW-0472">Membrane</keyword>
<keyword evidence="2" id="KW-1133">Transmembrane helix</keyword>
<dbReference type="Pfam" id="PF07987">
    <property type="entry name" value="DUF1775"/>
    <property type="match status" value="1"/>
</dbReference>
<keyword evidence="3" id="KW-0732">Signal</keyword>
<dbReference type="EMBL" id="JAKWJU010000002">
    <property type="protein sequence ID" value="MCH6161384.1"/>
    <property type="molecule type" value="Genomic_DNA"/>
</dbReference>
<dbReference type="Proteomes" id="UP001166784">
    <property type="component" value="Unassembled WGS sequence"/>
</dbReference>
<reference evidence="5" key="1">
    <citation type="submission" date="2022-03" db="EMBL/GenBank/DDBJ databases">
        <authorList>
            <person name="Santos J.D.N."/>
            <person name="Kallscheuer N."/>
            <person name="Jogler C."/>
            <person name="Lage O.M."/>
        </authorList>
    </citation>
    <scope>NUCLEOTIDE SEQUENCE</scope>
    <source>
        <strain evidence="5">M600PL45_2</strain>
    </source>
</reference>
<dbReference type="InterPro" id="IPR038507">
    <property type="entry name" value="YcnI-like_sf"/>
</dbReference>
<keyword evidence="2" id="KW-0812">Transmembrane</keyword>
<evidence type="ECO:0000313" key="6">
    <source>
        <dbReference type="Proteomes" id="UP001166784"/>
    </source>
</evidence>
<reference evidence="5" key="2">
    <citation type="journal article" date="2023" name="Int. J. Syst. Evol. Microbiol.">
        <title>Streptomyces marispadix sp. nov., isolated from marine beach sediment of the Northern Coast of Portugal.</title>
        <authorList>
            <person name="dos Santos J.D.N."/>
            <person name="Vitorino I.R."/>
            <person name="Kallscheuer N."/>
            <person name="Srivastava A."/>
            <person name="Krautwurst S."/>
            <person name="Marz M."/>
            <person name="Jogler C."/>
            <person name="Lobo Da Cunha A."/>
            <person name="Catita J."/>
            <person name="Goncalves H."/>
            <person name="Gonzalez I."/>
            <person name="Reyes F."/>
            <person name="Lage O.M."/>
        </authorList>
    </citation>
    <scope>NUCLEOTIDE SEQUENCE</scope>
    <source>
        <strain evidence="5">M600PL45_2</strain>
    </source>
</reference>
<feature type="chain" id="PRO_5047331933" evidence="3">
    <location>
        <begin position="34"/>
        <end position="233"/>
    </location>
</feature>
<comment type="caution">
    <text evidence="5">The sequence shown here is derived from an EMBL/GenBank/DDBJ whole genome shotgun (WGS) entry which is preliminary data.</text>
</comment>
<dbReference type="Gene3D" id="2.60.40.2230">
    <property type="entry name" value="Uncharacterised protein YcnI-like PF07987, DUF1775"/>
    <property type="match status" value="1"/>
</dbReference>
<name>A0ABS9SYL7_9ACTN</name>